<dbReference type="RefSeq" id="XP_001889340.1">
    <property type="nucleotide sequence ID" value="XM_001889305.1"/>
</dbReference>
<protein>
    <submittedName>
        <fullName evidence="1">Predicted protein</fullName>
    </submittedName>
</protein>
<dbReference type="InParanoid" id="B0DZE7"/>
<dbReference type="Proteomes" id="UP000001194">
    <property type="component" value="Unassembled WGS sequence"/>
</dbReference>
<dbReference type="STRING" id="486041.B0DZE7"/>
<dbReference type="EMBL" id="DS547155">
    <property type="protein sequence ID" value="EDR00031.1"/>
    <property type="molecule type" value="Genomic_DNA"/>
</dbReference>
<evidence type="ECO:0000313" key="2">
    <source>
        <dbReference type="Proteomes" id="UP000001194"/>
    </source>
</evidence>
<proteinExistence type="predicted"/>
<gene>
    <name evidence="1" type="ORF">LACBIDRAFT_334517</name>
</gene>
<dbReference type="OrthoDB" id="120976at2759"/>
<name>B0DZE7_LACBS</name>
<evidence type="ECO:0000313" key="1">
    <source>
        <dbReference type="EMBL" id="EDR00031.1"/>
    </source>
</evidence>
<dbReference type="AlphaFoldDB" id="B0DZE7"/>
<accession>B0DZE7</accession>
<dbReference type="HOGENOM" id="CLU_1415409_0_0_1"/>
<dbReference type="GeneID" id="6084970"/>
<keyword evidence="2" id="KW-1185">Reference proteome</keyword>
<reference evidence="1 2" key="1">
    <citation type="journal article" date="2008" name="Nature">
        <title>The genome of Laccaria bicolor provides insights into mycorrhizal symbiosis.</title>
        <authorList>
            <person name="Martin F."/>
            <person name="Aerts A."/>
            <person name="Ahren D."/>
            <person name="Brun A."/>
            <person name="Danchin E.G.J."/>
            <person name="Duchaussoy F."/>
            <person name="Gibon J."/>
            <person name="Kohler A."/>
            <person name="Lindquist E."/>
            <person name="Pereda V."/>
            <person name="Salamov A."/>
            <person name="Shapiro H.J."/>
            <person name="Wuyts J."/>
            <person name="Blaudez D."/>
            <person name="Buee M."/>
            <person name="Brokstein P."/>
            <person name="Canbaeck B."/>
            <person name="Cohen D."/>
            <person name="Courty P.E."/>
            <person name="Coutinho P.M."/>
            <person name="Delaruelle C."/>
            <person name="Detter J.C."/>
            <person name="Deveau A."/>
            <person name="DiFazio S."/>
            <person name="Duplessis S."/>
            <person name="Fraissinet-Tachet L."/>
            <person name="Lucic E."/>
            <person name="Frey-Klett P."/>
            <person name="Fourrey C."/>
            <person name="Feussner I."/>
            <person name="Gay G."/>
            <person name="Grimwood J."/>
            <person name="Hoegger P.J."/>
            <person name="Jain P."/>
            <person name="Kilaru S."/>
            <person name="Labbe J."/>
            <person name="Lin Y.C."/>
            <person name="Legue V."/>
            <person name="Le Tacon F."/>
            <person name="Marmeisse R."/>
            <person name="Melayah D."/>
            <person name="Montanini B."/>
            <person name="Muratet M."/>
            <person name="Nehls U."/>
            <person name="Niculita-Hirzel H."/>
            <person name="Oudot-Le Secq M.P."/>
            <person name="Peter M."/>
            <person name="Quesneville H."/>
            <person name="Rajashekar B."/>
            <person name="Reich M."/>
            <person name="Rouhier N."/>
            <person name="Schmutz J."/>
            <person name="Yin T."/>
            <person name="Chalot M."/>
            <person name="Henrissat B."/>
            <person name="Kuees U."/>
            <person name="Lucas S."/>
            <person name="Van de Peer Y."/>
            <person name="Podila G.K."/>
            <person name="Polle A."/>
            <person name="Pukkila P.J."/>
            <person name="Richardson P.M."/>
            <person name="Rouze P."/>
            <person name="Sanders I.R."/>
            <person name="Stajich J.E."/>
            <person name="Tunlid A."/>
            <person name="Tuskan G."/>
            <person name="Grigoriev I.V."/>
        </authorList>
    </citation>
    <scope>NUCLEOTIDE SEQUENCE [LARGE SCALE GENOMIC DNA]</scope>
    <source>
        <strain evidence="2">S238N-H82 / ATCC MYA-4686</strain>
    </source>
</reference>
<sequence>MDHGLNFITSSTFCVSPTTDVEHISLVNLLYGLSLCGKDLFPGMLLSPESLCLPSCLVDPSSFTQRSTLSPPFLSLTKLSFRGTRVHDFDLIHIHHLTKLSILFLNNTGIGNEAGTLANRVNEERWVVDIEVPWTHAGPYRALHFDAIYLRMRTVAGVLCYLLTYEDLSTSSISVKYLNSDTDVVMTEVEGK</sequence>
<organism evidence="2">
    <name type="scientific">Laccaria bicolor (strain S238N-H82 / ATCC MYA-4686)</name>
    <name type="common">Bicoloured deceiver</name>
    <name type="synonym">Laccaria laccata var. bicolor</name>
    <dbReference type="NCBI Taxonomy" id="486041"/>
    <lineage>
        <taxon>Eukaryota</taxon>
        <taxon>Fungi</taxon>
        <taxon>Dikarya</taxon>
        <taxon>Basidiomycota</taxon>
        <taxon>Agaricomycotina</taxon>
        <taxon>Agaricomycetes</taxon>
        <taxon>Agaricomycetidae</taxon>
        <taxon>Agaricales</taxon>
        <taxon>Agaricineae</taxon>
        <taxon>Hydnangiaceae</taxon>
        <taxon>Laccaria</taxon>
    </lineage>
</organism>
<dbReference type="KEGG" id="lbc:LACBIDRAFT_334517"/>